<evidence type="ECO:0000313" key="2">
    <source>
        <dbReference type="Proteomes" id="UP001162483"/>
    </source>
</evidence>
<name>A0ABN9DXA3_9NEOB</name>
<keyword evidence="2" id="KW-1185">Reference proteome</keyword>
<dbReference type="EMBL" id="CATNWA010014788">
    <property type="protein sequence ID" value="CAI9575911.1"/>
    <property type="molecule type" value="Genomic_DNA"/>
</dbReference>
<proteinExistence type="predicted"/>
<dbReference type="Proteomes" id="UP001162483">
    <property type="component" value="Unassembled WGS sequence"/>
</dbReference>
<evidence type="ECO:0000313" key="1">
    <source>
        <dbReference type="EMBL" id="CAI9575911.1"/>
    </source>
</evidence>
<reference evidence="1" key="1">
    <citation type="submission" date="2023-05" db="EMBL/GenBank/DDBJ databases">
        <authorList>
            <person name="Stuckert A."/>
        </authorList>
    </citation>
    <scope>NUCLEOTIDE SEQUENCE</scope>
</reference>
<comment type="caution">
    <text evidence="1">The sequence shown here is derived from an EMBL/GenBank/DDBJ whole genome shotgun (WGS) entry which is preliminary data.</text>
</comment>
<feature type="non-terminal residue" evidence="1">
    <location>
        <position position="58"/>
    </location>
</feature>
<gene>
    <name evidence="1" type="ORF">SPARVUS_LOCUS8286573</name>
</gene>
<protein>
    <submittedName>
        <fullName evidence="1">Uncharacterized protein</fullName>
    </submittedName>
</protein>
<accession>A0ABN9DXA3</accession>
<sequence>MRGDQRVNCVICVCVLHCKHTALDGCAVHSHPKQYARADRENCFVYKQFSPQLEMLGN</sequence>
<organism evidence="1 2">
    <name type="scientific">Staurois parvus</name>
    <dbReference type="NCBI Taxonomy" id="386267"/>
    <lineage>
        <taxon>Eukaryota</taxon>
        <taxon>Metazoa</taxon>
        <taxon>Chordata</taxon>
        <taxon>Craniata</taxon>
        <taxon>Vertebrata</taxon>
        <taxon>Euteleostomi</taxon>
        <taxon>Amphibia</taxon>
        <taxon>Batrachia</taxon>
        <taxon>Anura</taxon>
        <taxon>Neobatrachia</taxon>
        <taxon>Ranoidea</taxon>
        <taxon>Ranidae</taxon>
        <taxon>Staurois</taxon>
    </lineage>
</organism>